<dbReference type="OrthoDB" id="254701at2157"/>
<reference evidence="2 3" key="1">
    <citation type="submission" date="2018-07" db="EMBL/GenBank/DDBJ databases">
        <title>Genome sequences of Haloplanus salinus JCM 18368T.</title>
        <authorList>
            <person name="Kim Y.B."/>
            <person name="Roh S.W."/>
        </authorList>
    </citation>
    <scope>NUCLEOTIDE SEQUENCE [LARGE SCALE GENOMIC DNA]</scope>
    <source>
        <strain evidence="2 3">JCM 18368</strain>
    </source>
</reference>
<dbReference type="Gene3D" id="1.10.472.10">
    <property type="entry name" value="Cyclin-like"/>
    <property type="match status" value="1"/>
</dbReference>
<protein>
    <recommendedName>
        <fullName evidence="1">DUF7995 domain-containing protein</fullName>
    </recommendedName>
</protein>
<comment type="caution">
    <text evidence="2">The sequence shown here is derived from an EMBL/GenBank/DDBJ whole genome shotgun (WGS) entry which is preliminary data.</text>
</comment>
<dbReference type="SUPFAM" id="SSF47954">
    <property type="entry name" value="Cyclin-like"/>
    <property type="match status" value="1"/>
</dbReference>
<evidence type="ECO:0000313" key="3">
    <source>
        <dbReference type="Proteomes" id="UP000252189"/>
    </source>
</evidence>
<organism evidence="2 3">
    <name type="scientific">Haloplanus salinus</name>
    <dbReference type="NCBI Taxonomy" id="1126245"/>
    <lineage>
        <taxon>Archaea</taxon>
        <taxon>Methanobacteriati</taxon>
        <taxon>Methanobacteriota</taxon>
        <taxon>Stenosarchaea group</taxon>
        <taxon>Halobacteria</taxon>
        <taxon>Halobacteriales</taxon>
        <taxon>Haloferacaceae</taxon>
        <taxon>Haloplanus</taxon>
    </lineage>
</organism>
<dbReference type="InterPro" id="IPR058308">
    <property type="entry name" value="DUF7995"/>
</dbReference>
<dbReference type="GO" id="GO:0017025">
    <property type="term" value="F:TBP-class protein binding"/>
    <property type="evidence" value="ECO:0007669"/>
    <property type="project" value="InterPro"/>
</dbReference>
<dbReference type="Proteomes" id="UP000252189">
    <property type="component" value="Unassembled WGS sequence"/>
</dbReference>
<dbReference type="RefSeq" id="WP_114450440.1">
    <property type="nucleotide sequence ID" value="NZ_QPHM01000003.1"/>
</dbReference>
<keyword evidence="3" id="KW-1185">Reference proteome</keyword>
<dbReference type="AlphaFoldDB" id="A0A368N168"/>
<dbReference type="InterPro" id="IPR036915">
    <property type="entry name" value="Cyclin-like_sf"/>
</dbReference>
<dbReference type="Pfam" id="PF25958">
    <property type="entry name" value="DUF7995"/>
    <property type="match status" value="1"/>
</dbReference>
<proteinExistence type="predicted"/>
<gene>
    <name evidence="2" type="ORF">DU504_15910</name>
</gene>
<feature type="domain" description="DUF7995" evidence="1">
    <location>
        <begin position="1"/>
        <end position="162"/>
    </location>
</feature>
<accession>A0A368N168</accession>
<dbReference type="EMBL" id="QPHM01000003">
    <property type="protein sequence ID" value="RCU44267.1"/>
    <property type="molecule type" value="Genomic_DNA"/>
</dbReference>
<name>A0A368N168_9EURY</name>
<sequence>MHMLIHVLVPAADAIEAVGTARFALDRLIGIGEGASTAFDYYKTLDESTARYRDHPRYGGLDPAHRLSSVTGEQLLDDAVEAQTTWFVETVATLREKLDTLDPAELMDDVDLARYDCYRLGQFAGPSVWVYDEHGAGLHSRSAVDRYIEDRGSDSLWVVPADFLPRLASAVDASERVRERAAHLCDSEAVASLANGRKPAGVAAGCLYFAARELDGYGAVTQSELAAAARISDVSLQHVWQNLQELALPAWPTPESSARTDTERRSP</sequence>
<evidence type="ECO:0000313" key="2">
    <source>
        <dbReference type="EMBL" id="RCU44267.1"/>
    </source>
</evidence>
<evidence type="ECO:0000259" key="1">
    <source>
        <dbReference type="Pfam" id="PF25958"/>
    </source>
</evidence>